<feature type="compositionally biased region" description="Polar residues" evidence="5">
    <location>
        <begin position="273"/>
        <end position="289"/>
    </location>
</feature>
<evidence type="ECO:0000256" key="2">
    <source>
        <dbReference type="ARBA" id="ARBA00022771"/>
    </source>
</evidence>
<feature type="compositionally biased region" description="Polar residues" evidence="5">
    <location>
        <begin position="928"/>
        <end position="942"/>
    </location>
</feature>
<dbReference type="InterPro" id="IPR051986">
    <property type="entry name" value="Innate_Immune_Apopt_Reg"/>
</dbReference>
<evidence type="ECO:0000256" key="1">
    <source>
        <dbReference type="ARBA" id="ARBA00022723"/>
    </source>
</evidence>
<dbReference type="InterPro" id="IPR049439">
    <property type="entry name" value="TRAFD1-XIAF1_Znf"/>
</dbReference>
<feature type="region of interest" description="Disordered" evidence="5">
    <location>
        <begin position="664"/>
        <end position="776"/>
    </location>
</feature>
<dbReference type="EMBL" id="JAKMXF010000066">
    <property type="protein sequence ID" value="KAI6659225.1"/>
    <property type="molecule type" value="Genomic_DNA"/>
</dbReference>
<feature type="compositionally biased region" description="Polar residues" evidence="5">
    <location>
        <begin position="678"/>
        <end position="694"/>
    </location>
</feature>
<dbReference type="AlphaFoldDB" id="A0AAV7KEE0"/>
<dbReference type="GO" id="GO:0008270">
    <property type="term" value="F:zinc ion binding"/>
    <property type="evidence" value="ECO:0007669"/>
    <property type="project" value="UniProtKB-KW"/>
</dbReference>
<keyword evidence="1 4" id="KW-0479">Metal-binding</keyword>
<proteinExistence type="predicted"/>
<evidence type="ECO:0000313" key="7">
    <source>
        <dbReference type="EMBL" id="KAI6659225.1"/>
    </source>
</evidence>
<organism evidence="7 8">
    <name type="scientific">Oopsacas minuta</name>
    <dbReference type="NCBI Taxonomy" id="111878"/>
    <lineage>
        <taxon>Eukaryota</taxon>
        <taxon>Metazoa</taxon>
        <taxon>Porifera</taxon>
        <taxon>Hexactinellida</taxon>
        <taxon>Hexasterophora</taxon>
        <taxon>Lyssacinosida</taxon>
        <taxon>Leucopsacidae</taxon>
        <taxon>Oopsacas</taxon>
    </lineage>
</organism>
<feature type="compositionally biased region" description="Basic and acidic residues" evidence="5">
    <location>
        <begin position="907"/>
        <end position="920"/>
    </location>
</feature>
<dbReference type="GO" id="GO:0005739">
    <property type="term" value="C:mitochondrion"/>
    <property type="evidence" value="ECO:0007669"/>
    <property type="project" value="TreeGrafter"/>
</dbReference>
<feature type="compositionally biased region" description="Polar residues" evidence="5">
    <location>
        <begin position="747"/>
        <end position="776"/>
    </location>
</feature>
<dbReference type="PANTHER" id="PTHR16295">
    <property type="entry name" value="TRAF-TYPE ZINC FINGER PROTEIN-RELATED"/>
    <property type="match status" value="1"/>
</dbReference>
<feature type="zinc finger region" description="TRAF-type" evidence="4">
    <location>
        <begin position="75"/>
        <end position="116"/>
    </location>
</feature>
<dbReference type="PANTHER" id="PTHR16295:SF10">
    <property type="entry name" value="EXPRESSED PROTEIN"/>
    <property type="match status" value="1"/>
</dbReference>
<evidence type="ECO:0000259" key="6">
    <source>
        <dbReference type="PROSITE" id="PS50145"/>
    </source>
</evidence>
<dbReference type="PROSITE" id="PS50145">
    <property type="entry name" value="ZF_TRAF"/>
    <property type="match status" value="1"/>
</dbReference>
<dbReference type="Proteomes" id="UP001165289">
    <property type="component" value="Unassembled WGS sequence"/>
</dbReference>
<feature type="compositionally biased region" description="Basic and acidic residues" evidence="5">
    <location>
        <begin position="296"/>
        <end position="305"/>
    </location>
</feature>
<evidence type="ECO:0000256" key="5">
    <source>
        <dbReference type="SAM" id="MobiDB-lite"/>
    </source>
</evidence>
<keyword evidence="3 4" id="KW-0862">Zinc</keyword>
<comment type="caution">
    <text evidence="7">The sequence shown here is derived from an EMBL/GenBank/DDBJ whole genome shotgun (WGS) entry which is preliminary data.</text>
</comment>
<feature type="compositionally biased region" description="Basic and acidic residues" evidence="5">
    <location>
        <begin position="713"/>
        <end position="725"/>
    </location>
</feature>
<feature type="region of interest" description="Disordered" evidence="5">
    <location>
        <begin position="183"/>
        <end position="358"/>
    </location>
</feature>
<feature type="domain" description="TRAF-type" evidence="6">
    <location>
        <begin position="75"/>
        <end position="116"/>
    </location>
</feature>
<keyword evidence="2 4" id="KW-0863">Zinc-finger</keyword>
<evidence type="ECO:0000256" key="3">
    <source>
        <dbReference type="ARBA" id="ARBA00022833"/>
    </source>
</evidence>
<protein>
    <recommendedName>
        <fullName evidence="6">TRAF-type domain-containing protein</fullName>
    </recommendedName>
</protein>
<accession>A0AAV7KEE0</accession>
<dbReference type="InterPro" id="IPR001293">
    <property type="entry name" value="Znf_TRAF"/>
</dbReference>
<reference evidence="7 8" key="1">
    <citation type="journal article" date="2023" name="BMC Biol.">
        <title>The compact genome of the sponge Oopsacas minuta (Hexactinellida) is lacking key metazoan core genes.</title>
        <authorList>
            <person name="Santini S."/>
            <person name="Schenkelaars Q."/>
            <person name="Jourda C."/>
            <person name="Duchesne M."/>
            <person name="Belahbib H."/>
            <person name="Rocher C."/>
            <person name="Selva M."/>
            <person name="Riesgo A."/>
            <person name="Vervoort M."/>
            <person name="Leys S.P."/>
            <person name="Kodjabachian L."/>
            <person name="Le Bivic A."/>
            <person name="Borchiellini C."/>
            <person name="Claverie J.M."/>
            <person name="Renard E."/>
        </authorList>
    </citation>
    <scope>NUCLEOTIDE SEQUENCE [LARGE SCALE GENOMIC DNA]</scope>
    <source>
        <strain evidence="7">SPO-2</strain>
    </source>
</reference>
<name>A0AAV7KEE0_9METZ</name>
<evidence type="ECO:0000256" key="4">
    <source>
        <dbReference type="PROSITE-ProRule" id="PRU00207"/>
    </source>
</evidence>
<evidence type="ECO:0000313" key="8">
    <source>
        <dbReference type="Proteomes" id="UP001165289"/>
    </source>
</evidence>
<feature type="compositionally biased region" description="Pro residues" evidence="5">
    <location>
        <begin position="337"/>
        <end position="352"/>
    </location>
</feature>
<gene>
    <name evidence="7" type="ORF">LOD99_14898</name>
</gene>
<feature type="compositionally biased region" description="Basic and acidic residues" evidence="5">
    <location>
        <begin position="314"/>
        <end position="326"/>
    </location>
</feature>
<feature type="compositionally biased region" description="Polar residues" evidence="5">
    <location>
        <begin position="874"/>
        <end position="893"/>
    </location>
</feature>
<dbReference type="InterPro" id="IPR013083">
    <property type="entry name" value="Znf_RING/FYVE/PHD"/>
</dbReference>
<dbReference type="Gene3D" id="3.30.40.10">
    <property type="entry name" value="Zinc/RING finger domain, C3HC4 (zinc finger)"/>
    <property type="match status" value="1"/>
</dbReference>
<keyword evidence="8" id="KW-1185">Reference proteome</keyword>
<feature type="region of interest" description="Disordered" evidence="5">
    <location>
        <begin position="460"/>
        <end position="479"/>
    </location>
</feature>
<sequence length="976" mass="112630">MTESAPYRNCDYCRNDIPTGNIGIHEATCIRHHVKCLECGEFVSKSGREEHEHLYHTVQRCEKCGMSYKPINKDSHDSICQFSKVTCSFCDSHVIRKDFREHREACGARTERCENCAKYVMLKDTTTHICGHIPLEDFTTQIGTIASSGPIDNVEEMVRRQQEIGFSNLSYISNPVATHITPRQEYIPPRKIVPPTDRGIVEPQYQRDTHVSRQRAMPLERKPTPPHVPYHPQQRDTQPQKQSALPLERKQTPKNVPFEPQKPRALPLERKPTPQNVSIQSQQTATRLQRQLPVPLERKPLRKIETQPPAHQWELSHQRSLSKEPRQTNPFREPPREPMPPFNIFPPPPPPSSDTIITPQTRSFVSLSSLEDRLPKDEDSEEVPIDLEPNPSAPCEFCGNQVPLSALEGHQVNCKHRIYQFETETKYCSSCKEMIWEHNWEEHSRMCLARTDRGIFDQSIGSHQTSRNQPEHKPEVTPLHSSSLIPCEFCDIMFDFSEIKVHQNKCPNRIGSDFRGAEIPIQCGICEQYFEEHEVVEHRKGCVTQRHQQPHSTAKTFDSKSEKKKSEFCDREVSSLESHFDICYEKPRKCKYCLEPVTRSEISDHENTCSYHHFDSRPNTDLPFSTPATKFEKKKSDPITNKCPFCNFPYPSINMENHKNNCAKNPKFRYKSPPPNRTSPEVNLSKSLGPQSPVSPGMAPKFQYDTNPFRSESNSRKFPSTERTMDILNSPGFPSNDLSKYRIYSNRDPSPRQQTTSKQQQFVSPYTKAPSPTSLFRGTNEKRIAFSDIKDSKSEPKFVPITDNYMPQNHEFKCELKPLIPQGTRSNLKKPPQKPSQLNFFEKQPTIGKPLLTPTQDTKFMIFEPSTELKTRYTDTNASDRPQATTRKQSTGQYKYPRHNSPVTNEKYPDSFYTDKKEIKYPPGAGNSRDSYPRTSSQNPTETIVDPPDHVTHRRPSNYTFDDRYKVTKNQIHNKY</sequence>
<feature type="region of interest" description="Disordered" evidence="5">
    <location>
        <begin position="871"/>
        <end position="957"/>
    </location>
</feature>
<dbReference type="Pfam" id="PF21366">
    <property type="entry name" value="TRAFD1-XIAF1_ZnF"/>
    <property type="match status" value="1"/>
</dbReference>